<evidence type="ECO:0000313" key="1">
    <source>
        <dbReference type="EMBL" id="MBS2100159.1"/>
    </source>
</evidence>
<accession>A0ABS5JZ93</accession>
<reference evidence="1 2" key="1">
    <citation type="journal article" date="2015" name="Int. J. Syst. Evol. Microbiol.">
        <title>Carboxylicivirga linearis sp. nov., isolated from a sea cucumber culture pond.</title>
        <authorList>
            <person name="Wang F.Q."/>
            <person name="Zhou Y.X."/>
            <person name="Lin X.Z."/>
            <person name="Chen G.J."/>
            <person name="Du Z.J."/>
        </authorList>
    </citation>
    <scope>NUCLEOTIDE SEQUENCE [LARGE SCALE GENOMIC DNA]</scope>
    <source>
        <strain evidence="1 2">FB218</strain>
    </source>
</reference>
<dbReference type="RefSeq" id="WP_212217501.1">
    <property type="nucleotide sequence ID" value="NZ_JAGUCO010000019.1"/>
</dbReference>
<sequence>MDSKSEITICLGSSCFSRGNKEVLQVIKKFLEEHNLVDQVFFHGDLCGGRCAEGPVLKIDNTLYSKVSVDNVYEILRSYFDINDNL</sequence>
<name>A0ABS5JZ93_9BACT</name>
<dbReference type="CDD" id="cd02980">
    <property type="entry name" value="TRX_Fd_family"/>
    <property type="match status" value="1"/>
</dbReference>
<proteinExistence type="predicted"/>
<protein>
    <submittedName>
        <fullName evidence="1">(2Fe-2S) ferredoxin domain-containing protein</fullName>
    </submittedName>
</protein>
<comment type="caution">
    <text evidence="1">The sequence shown here is derived from an EMBL/GenBank/DDBJ whole genome shotgun (WGS) entry which is preliminary data.</text>
</comment>
<evidence type="ECO:0000313" key="2">
    <source>
        <dbReference type="Proteomes" id="UP000708576"/>
    </source>
</evidence>
<dbReference type="SUPFAM" id="SSF52833">
    <property type="entry name" value="Thioredoxin-like"/>
    <property type="match status" value="1"/>
</dbReference>
<dbReference type="Proteomes" id="UP000708576">
    <property type="component" value="Unassembled WGS sequence"/>
</dbReference>
<dbReference type="Pfam" id="PF01257">
    <property type="entry name" value="2Fe-2S_thioredx"/>
    <property type="match status" value="1"/>
</dbReference>
<dbReference type="Gene3D" id="3.40.30.10">
    <property type="entry name" value="Glutaredoxin"/>
    <property type="match status" value="1"/>
</dbReference>
<keyword evidence="2" id="KW-1185">Reference proteome</keyword>
<gene>
    <name evidence="1" type="ORF">KEM10_17875</name>
</gene>
<dbReference type="EMBL" id="JAGUCO010000019">
    <property type="protein sequence ID" value="MBS2100159.1"/>
    <property type="molecule type" value="Genomic_DNA"/>
</dbReference>
<organism evidence="1 2">
    <name type="scientific">Carboxylicivirga linearis</name>
    <dbReference type="NCBI Taxonomy" id="1628157"/>
    <lineage>
        <taxon>Bacteria</taxon>
        <taxon>Pseudomonadati</taxon>
        <taxon>Bacteroidota</taxon>
        <taxon>Bacteroidia</taxon>
        <taxon>Marinilabiliales</taxon>
        <taxon>Marinilabiliaceae</taxon>
        <taxon>Carboxylicivirga</taxon>
    </lineage>
</organism>
<dbReference type="InterPro" id="IPR036249">
    <property type="entry name" value="Thioredoxin-like_sf"/>
</dbReference>